<keyword evidence="5" id="KW-1185">Reference proteome</keyword>
<dbReference type="Proteomes" id="UP000325372">
    <property type="component" value="Unassembled WGS sequence"/>
</dbReference>
<feature type="region of interest" description="Disordered" evidence="1">
    <location>
        <begin position="194"/>
        <end position="216"/>
    </location>
</feature>
<name>A0A5N0TCH2_9GAMM</name>
<keyword evidence="2" id="KW-0472">Membrane</keyword>
<comment type="caution">
    <text evidence="4">The sequence shown here is derived from an EMBL/GenBank/DDBJ whole genome shotgun (WGS) entry which is preliminary data.</text>
</comment>
<organism evidence="4 5">
    <name type="scientific">Marinihelvus fidelis</name>
    <dbReference type="NCBI Taxonomy" id="2613842"/>
    <lineage>
        <taxon>Bacteria</taxon>
        <taxon>Pseudomonadati</taxon>
        <taxon>Pseudomonadota</taxon>
        <taxon>Gammaproteobacteria</taxon>
        <taxon>Chromatiales</taxon>
        <taxon>Wenzhouxiangellaceae</taxon>
        <taxon>Marinihelvus</taxon>
    </lineage>
</organism>
<evidence type="ECO:0000256" key="2">
    <source>
        <dbReference type="SAM" id="Phobius"/>
    </source>
</evidence>
<keyword evidence="2" id="KW-0812">Transmembrane</keyword>
<sequence length="216" mass="22925">MLNYIWMGMILISVVVGTFTGRIDQVTQAAIDMAKLSVEIAIGLVGIMALWLGIMKIAEASGLIRIIAKLLRPITIRLFPDVPDDHPAIGSIVLNMSANMLGLGNAATPLGLKAMEELQELNPDKKTASNAMVMFLAINTSSVQLILPATVVALMGVVSADIFITTILATLCSTIAAIVIVKVLENTKWFRLTPAPEDGAGDEASAPVEQGEGDER</sequence>
<feature type="transmembrane region" description="Helical" evidence="2">
    <location>
        <begin position="133"/>
        <end position="156"/>
    </location>
</feature>
<feature type="transmembrane region" description="Helical" evidence="2">
    <location>
        <begin position="6"/>
        <end position="24"/>
    </location>
</feature>
<feature type="domain" description="Nucleoside transporter/FeoB GTPase Gate" evidence="3">
    <location>
        <begin position="42"/>
        <end position="146"/>
    </location>
</feature>
<reference evidence="4 5" key="1">
    <citation type="submission" date="2019-09" db="EMBL/GenBank/DDBJ databases">
        <title>Wenzhouxiangella sp. Genome sequencing and assembly.</title>
        <authorList>
            <person name="Zhang R."/>
        </authorList>
    </citation>
    <scope>NUCLEOTIDE SEQUENCE [LARGE SCALE GENOMIC DNA]</scope>
    <source>
        <strain evidence="4 5">W260</strain>
    </source>
</reference>
<evidence type="ECO:0000259" key="3">
    <source>
        <dbReference type="Pfam" id="PF07670"/>
    </source>
</evidence>
<dbReference type="RefSeq" id="WP_150863515.1">
    <property type="nucleotide sequence ID" value="NZ_VYXP01000003.1"/>
</dbReference>
<accession>A0A5N0TCH2</accession>
<keyword evidence="2" id="KW-1133">Transmembrane helix</keyword>
<protein>
    <submittedName>
        <fullName evidence="4">Nucleoside recognition protein</fullName>
    </submittedName>
</protein>
<gene>
    <name evidence="4" type="ORF">F3N42_06170</name>
</gene>
<evidence type="ECO:0000256" key="1">
    <source>
        <dbReference type="SAM" id="MobiDB-lite"/>
    </source>
</evidence>
<dbReference type="InterPro" id="IPR011642">
    <property type="entry name" value="Gate_dom"/>
</dbReference>
<feature type="transmembrane region" description="Helical" evidence="2">
    <location>
        <begin position="36"/>
        <end position="54"/>
    </location>
</feature>
<dbReference type="AlphaFoldDB" id="A0A5N0TCH2"/>
<evidence type="ECO:0000313" key="4">
    <source>
        <dbReference type="EMBL" id="KAA9132793.1"/>
    </source>
</evidence>
<dbReference type="Pfam" id="PF07670">
    <property type="entry name" value="Gate"/>
    <property type="match status" value="1"/>
</dbReference>
<feature type="transmembrane region" description="Helical" evidence="2">
    <location>
        <begin position="162"/>
        <end position="184"/>
    </location>
</feature>
<evidence type="ECO:0000313" key="5">
    <source>
        <dbReference type="Proteomes" id="UP000325372"/>
    </source>
</evidence>
<dbReference type="EMBL" id="VYXP01000003">
    <property type="protein sequence ID" value="KAA9132793.1"/>
    <property type="molecule type" value="Genomic_DNA"/>
</dbReference>
<proteinExistence type="predicted"/>